<dbReference type="InterPro" id="IPR023753">
    <property type="entry name" value="FAD/NAD-binding_dom"/>
</dbReference>
<evidence type="ECO:0000313" key="10">
    <source>
        <dbReference type="Proteomes" id="UP000696280"/>
    </source>
</evidence>
<comment type="cofactor">
    <cofactor evidence="1">
        <name>FAD</name>
        <dbReference type="ChEBI" id="CHEBI:57692"/>
    </cofactor>
</comment>
<comment type="similarity">
    <text evidence="2">Belongs to the FAD-binding monooxygenase family.</text>
</comment>
<dbReference type="AlphaFoldDB" id="A0A9N9LBV8"/>
<dbReference type="OrthoDB" id="66881at2759"/>
<evidence type="ECO:0000256" key="2">
    <source>
        <dbReference type="ARBA" id="ARBA00010139"/>
    </source>
</evidence>
<protein>
    <recommendedName>
        <fullName evidence="8">FAD/NAD(P)-binding domain-containing protein</fullName>
    </recommendedName>
</protein>
<reference evidence="9" key="1">
    <citation type="submission" date="2021-07" db="EMBL/GenBank/DDBJ databases">
        <authorList>
            <person name="Durling M."/>
        </authorList>
    </citation>
    <scope>NUCLEOTIDE SEQUENCE</scope>
</reference>
<evidence type="ECO:0000256" key="7">
    <source>
        <dbReference type="ARBA" id="ARBA00023033"/>
    </source>
</evidence>
<dbReference type="InterPro" id="IPR050775">
    <property type="entry name" value="FAD-binding_Monooxygenases"/>
</dbReference>
<dbReference type="InterPro" id="IPR036188">
    <property type="entry name" value="FAD/NAD-bd_sf"/>
</dbReference>
<evidence type="ECO:0000256" key="5">
    <source>
        <dbReference type="ARBA" id="ARBA00022857"/>
    </source>
</evidence>
<comment type="caution">
    <text evidence="9">The sequence shown here is derived from an EMBL/GenBank/DDBJ whole genome shotgun (WGS) entry which is preliminary data.</text>
</comment>
<evidence type="ECO:0000259" key="8">
    <source>
        <dbReference type="Pfam" id="PF07992"/>
    </source>
</evidence>
<keyword evidence="6" id="KW-0560">Oxidoreductase</keyword>
<dbReference type="SUPFAM" id="SSF51905">
    <property type="entry name" value="FAD/NAD(P)-binding domain"/>
    <property type="match status" value="2"/>
</dbReference>
<proteinExistence type="inferred from homology"/>
<keyword evidence="4" id="KW-0274">FAD</keyword>
<evidence type="ECO:0000313" key="9">
    <source>
        <dbReference type="EMBL" id="CAG8961648.1"/>
    </source>
</evidence>
<evidence type="ECO:0000256" key="4">
    <source>
        <dbReference type="ARBA" id="ARBA00022827"/>
    </source>
</evidence>
<keyword evidence="10" id="KW-1185">Reference proteome</keyword>
<keyword evidence="5" id="KW-0521">NADP</keyword>
<dbReference type="PANTHER" id="PTHR43098">
    <property type="entry name" value="L-ORNITHINE N(5)-MONOOXYGENASE-RELATED"/>
    <property type="match status" value="1"/>
</dbReference>
<dbReference type="PANTHER" id="PTHR43098:SF3">
    <property type="entry name" value="L-ORNITHINE N(5)-MONOOXYGENASE-RELATED"/>
    <property type="match status" value="1"/>
</dbReference>
<sequence>MSPSAETNGTIPSRKLDVLIVGAGFGGLYQLYVMRKQGYNCKCFRPRRASLIDSLHQLTLMKLPRIWYWNCYPGARVDSHAPLYEYSIEGLCKDWTWTERFPGGEELRQYFDYVDKRLDLSKDVELNTSVDAAEFDTKASEWRVTLSTGEVIECKYFVLGTGFAAKNYVPDFKGMERFKGIMHLKGKKVAVIGTGASGVQTIQEIGPEVGHLTVLQRTPNLCIPMRQRKLDPVVEAELKNQGEYEKIFKMRGSTFTGFEFEWIYTNAADATEEEVRETYERLWEMGGFNFWVGTYQDVLYNQEVNDGAYKFWAEKHRARINDPRKRDLLAPLLENQPHAWGIKRPCLEQRYYEVYNQENVDLISVKENPIDTFTEKGILMSDGQELEFDVIILATGFDSQTGGLVQIDIKGADGITLKDKWAKGAWTNLGMTTNGFPNMFILYGLQGNPHTSLTLLSFVVVIDMITAPTAFANGPTLVEVQGDWISDAINYCEKNNKKTIDSTALSEARWTEIVDDLWNASLFRFTQGWYNGSNIPGKTKQALNYTGGVNKYMAEARRIAEAGYEGYVFDKVYV</sequence>
<evidence type="ECO:0000256" key="6">
    <source>
        <dbReference type="ARBA" id="ARBA00023002"/>
    </source>
</evidence>
<evidence type="ECO:0000256" key="1">
    <source>
        <dbReference type="ARBA" id="ARBA00001974"/>
    </source>
</evidence>
<gene>
    <name evidence="9" type="ORF">HYFRA_00006185</name>
</gene>
<name>A0A9N9LBV8_9HELO</name>
<organism evidence="9 10">
    <name type="scientific">Hymenoscyphus fraxineus</name>
    <dbReference type="NCBI Taxonomy" id="746836"/>
    <lineage>
        <taxon>Eukaryota</taxon>
        <taxon>Fungi</taxon>
        <taxon>Dikarya</taxon>
        <taxon>Ascomycota</taxon>
        <taxon>Pezizomycotina</taxon>
        <taxon>Leotiomycetes</taxon>
        <taxon>Helotiales</taxon>
        <taxon>Helotiaceae</taxon>
        <taxon>Hymenoscyphus</taxon>
    </lineage>
</organism>
<dbReference type="Pfam" id="PF07992">
    <property type="entry name" value="Pyr_redox_2"/>
    <property type="match status" value="1"/>
</dbReference>
<dbReference type="Proteomes" id="UP000696280">
    <property type="component" value="Unassembled WGS sequence"/>
</dbReference>
<accession>A0A9N9LBV8</accession>
<evidence type="ECO:0000256" key="3">
    <source>
        <dbReference type="ARBA" id="ARBA00022630"/>
    </source>
</evidence>
<keyword evidence="7" id="KW-0503">Monooxygenase</keyword>
<feature type="domain" description="FAD/NAD(P)-binding" evidence="8">
    <location>
        <begin position="17"/>
        <end position="242"/>
    </location>
</feature>
<dbReference type="Gene3D" id="3.50.50.60">
    <property type="entry name" value="FAD/NAD(P)-binding domain"/>
    <property type="match status" value="3"/>
</dbReference>
<dbReference type="EMBL" id="CAJVRL010000115">
    <property type="protein sequence ID" value="CAG8961648.1"/>
    <property type="molecule type" value="Genomic_DNA"/>
</dbReference>
<keyword evidence="3" id="KW-0285">Flavoprotein</keyword>
<dbReference type="GO" id="GO:0004497">
    <property type="term" value="F:monooxygenase activity"/>
    <property type="evidence" value="ECO:0007669"/>
    <property type="project" value="UniProtKB-KW"/>
</dbReference>